<dbReference type="PANTHER" id="PTHR43130:SF3">
    <property type="entry name" value="HTH-TYPE TRANSCRIPTIONAL REGULATOR RV1931C"/>
    <property type="match status" value="1"/>
</dbReference>
<evidence type="ECO:0000256" key="2">
    <source>
        <dbReference type="ARBA" id="ARBA00023125"/>
    </source>
</evidence>
<dbReference type="Proteomes" id="UP000253508">
    <property type="component" value="Unassembled WGS sequence"/>
</dbReference>
<keyword evidence="1" id="KW-0805">Transcription regulation</keyword>
<dbReference type="InterPro" id="IPR018062">
    <property type="entry name" value="HTH_AraC-typ_CS"/>
</dbReference>
<sequence length="315" mass="33561">MPVTRVAVLALDGVYPFELGIPSRLFGAAEGRYTVATCSVDGNPVATQSDFDIAVTHGPELLDTADIVVIASIAPRRLPAELPEATRAALARIPDTARIVSICTGAFILAAAGLLDGRRATTHWELASYFSARYPEVGLDADVLFVEDGRILTSAGAASGIDACLHVIRQEHGSDVASRVARQCVVPPFREGGQAQYIERPLPKLEGTGLSDARAWALSNIGEPFGVKELAAVAGQSVRSFTRHFTAEAGVSPGQWVLQQRILEAQRLLETSDQSVDQVAANVGFSTGTSLRKHFRNALSTTPRAYRNAFRPVGG</sequence>
<gene>
    <name evidence="5" type="ORF">DTO57_08295</name>
</gene>
<dbReference type="EMBL" id="QORO01000002">
    <property type="protein sequence ID" value="RCK60121.1"/>
    <property type="molecule type" value="Genomic_DNA"/>
</dbReference>
<dbReference type="SUPFAM" id="SSF46689">
    <property type="entry name" value="Homeodomain-like"/>
    <property type="match status" value="2"/>
</dbReference>
<evidence type="ECO:0000313" key="5">
    <source>
        <dbReference type="EMBL" id="RCK60121.1"/>
    </source>
</evidence>
<accession>A0A367Y530</accession>
<dbReference type="Pfam" id="PF12833">
    <property type="entry name" value="HTH_18"/>
    <property type="match status" value="1"/>
</dbReference>
<dbReference type="Gene3D" id="1.10.10.60">
    <property type="entry name" value="Homeodomain-like"/>
    <property type="match status" value="1"/>
</dbReference>
<evidence type="ECO:0000256" key="3">
    <source>
        <dbReference type="ARBA" id="ARBA00023163"/>
    </source>
</evidence>
<organism evidence="5 6">
    <name type="scientific">Microbacterium sorbitolivorans</name>
    <dbReference type="NCBI Taxonomy" id="1867410"/>
    <lineage>
        <taxon>Bacteria</taxon>
        <taxon>Bacillati</taxon>
        <taxon>Actinomycetota</taxon>
        <taxon>Actinomycetes</taxon>
        <taxon>Micrococcales</taxon>
        <taxon>Microbacteriaceae</taxon>
        <taxon>Microbacterium</taxon>
    </lineage>
</organism>
<feature type="domain" description="HTH araC/xylS-type" evidence="4">
    <location>
        <begin position="211"/>
        <end position="309"/>
    </location>
</feature>
<dbReference type="SMART" id="SM00342">
    <property type="entry name" value="HTH_ARAC"/>
    <property type="match status" value="1"/>
</dbReference>
<dbReference type="OrthoDB" id="3194870at2"/>
<evidence type="ECO:0000259" key="4">
    <source>
        <dbReference type="PROSITE" id="PS01124"/>
    </source>
</evidence>
<dbReference type="InterPro" id="IPR052158">
    <property type="entry name" value="INH-QAR"/>
</dbReference>
<dbReference type="PROSITE" id="PS01124">
    <property type="entry name" value="HTH_ARAC_FAMILY_2"/>
    <property type="match status" value="1"/>
</dbReference>
<evidence type="ECO:0000313" key="6">
    <source>
        <dbReference type="Proteomes" id="UP000253508"/>
    </source>
</evidence>
<evidence type="ECO:0000256" key="1">
    <source>
        <dbReference type="ARBA" id="ARBA00023015"/>
    </source>
</evidence>
<keyword evidence="3" id="KW-0804">Transcription</keyword>
<protein>
    <submittedName>
        <fullName evidence="5">Helix-turn-helix domain-containing protein</fullName>
    </submittedName>
</protein>
<dbReference type="PROSITE" id="PS00041">
    <property type="entry name" value="HTH_ARAC_FAMILY_1"/>
    <property type="match status" value="1"/>
</dbReference>
<dbReference type="RefSeq" id="WP_114117735.1">
    <property type="nucleotide sequence ID" value="NZ_BMHU01000003.1"/>
</dbReference>
<dbReference type="GO" id="GO:0003700">
    <property type="term" value="F:DNA-binding transcription factor activity"/>
    <property type="evidence" value="ECO:0007669"/>
    <property type="project" value="InterPro"/>
</dbReference>
<dbReference type="InterPro" id="IPR029062">
    <property type="entry name" value="Class_I_gatase-like"/>
</dbReference>
<dbReference type="GO" id="GO:0043565">
    <property type="term" value="F:sequence-specific DNA binding"/>
    <property type="evidence" value="ECO:0007669"/>
    <property type="project" value="InterPro"/>
</dbReference>
<dbReference type="AlphaFoldDB" id="A0A367Y530"/>
<comment type="caution">
    <text evidence="5">The sequence shown here is derived from an EMBL/GenBank/DDBJ whole genome shotgun (WGS) entry which is preliminary data.</text>
</comment>
<dbReference type="SUPFAM" id="SSF52317">
    <property type="entry name" value="Class I glutamine amidotransferase-like"/>
    <property type="match status" value="1"/>
</dbReference>
<reference evidence="5 6" key="1">
    <citation type="submission" date="2018-07" db="EMBL/GenBank/DDBJ databases">
        <title>Microbacterium endoborsara sp. nov., a novel actinobacterium isolated from Borszczowia aralocaspica.</title>
        <authorList>
            <person name="An D."/>
        </authorList>
    </citation>
    <scope>NUCLEOTIDE SEQUENCE [LARGE SCALE GENOMIC DNA]</scope>
    <source>
        <strain evidence="5 6">C1.15228</strain>
    </source>
</reference>
<proteinExistence type="predicted"/>
<dbReference type="Gene3D" id="3.40.50.880">
    <property type="match status" value="1"/>
</dbReference>
<dbReference type="CDD" id="cd03137">
    <property type="entry name" value="GATase1_AraC_1"/>
    <property type="match status" value="1"/>
</dbReference>
<name>A0A367Y530_9MICO</name>
<keyword evidence="6" id="KW-1185">Reference proteome</keyword>
<keyword evidence="2" id="KW-0238">DNA-binding</keyword>
<dbReference type="Pfam" id="PF01965">
    <property type="entry name" value="DJ-1_PfpI"/>
    <property type="match status" value="1"/>
</dbReference>
<dbReference type="InterPro" id="IPR009057">
    <property type="entry name" value="Homeodomain-like_sf"/>
</dbReference>
<dbReference type="InterPro" id="IPR018060">
    <property type="entry name" value="HTH_AraC"/>
</dbReference>
<dbReference type="PANTHER" id="PTHR43130">
    <property type="entry name" value="ARAC-FAMILY TRANSCRIPTIONAL REGULATOR"/>
    <property type="match status" value="1"/>
</dbReference>
<dbReference type="InterPro" id="IPR002818">
    <property type="entry name" value="DJ-1/PfpI"/>
</dbReference>